<feature type="compositionally biased region" description="Low complexity" evidence="1">
    <location>
        <begin position="449"/>
        <end position="464"/>
    </location>
</feature>
<dbReference type="GO" id="GO:0003729">
    <property type="term" value="F:mRNA binding"/>
    <property type="evidence" value="ECO:0007669"/>
    <property type="project" value="TreeGrafter"/>
</dbReference>
<evidence type="ECO:0000256" key="1">
    <source>
        <dbReference type="SAM" id="MobiDB-lite"/>
    </source>
</evidence>
<dbReference type="EMBL" id="MU155141">
    <property type="protein sequence ID" value="KAF9484711.1"/>
    <property type="molecule type" value="Genomic_DNA"/>
</dbReference>
<feature type="region of interest" description="Disordered" evidence="1">
    <location>
        <begin position="681"/>
        <end position="703"/>
    </location>
</feature>
<organism evidence="3 4">
    <name type="scientific">Pholiota conissans</name>
    <dbReference type="NCBI Taxonomy" id="109636"/>
    <lineage>
        <taxon>Eukaryota</taxon>
        <taxon>Fungi</taxon>
        <taxon>Dikarya</taxon>
        <taxon>Basidiomycota</taxon>
        <taxon>Agaricomycotina</taxon>
        <taxon>Agaricomycetes</taxon>
        <taxon>Agaricomycetidae</taxon>
        <taxon>Agaricales</taxon>
        <taxon>Agaricineae</taxon>
        <taxon>Strophariaceae</taxon>
        <taxon>Pholiota</taxon>
    </lineage>
</organism>
<feature type="compositionally biased region" description="Low complexity" evidence="1">
    <location>
        <begin position="250"/>
        <end position="259"/>
    </location>
</feature>
<dbReference type="CDD" id="cd21134">
    <property type="entry name" value="YTH"/>
    <property type="match status" value="1"/>
</dbReference>
<dbReference type="Gene3D" id="3.10.590.10">
    <property type="entry name" value="ph1033 like domains"/>
    <property type="match status" value="1"/>
</dbReference>
<gene>
    <name evidence="3" type="ORF">BDN70DRAFT_910578</name>
</gene>
<dbReference type="Pfam" id="PF04146">
    <property type="entry name" value="YTH"/>
    <property type="match status" value="1"/>
</dbReference>
<feature type="compositionally biased region" description="Low complexity" evidence="1">
    <location>
        <begin position="378"/>
        <end position="396"/>
    </location>
</feature>
<feature type="region of interest" description="Disordered" evidence="1">
    <location>
        <begin position="250"/>
        <end position="278"/>
    </location>
</feature>
<dbReference type="PANTHER" id="PTHR12357:SF89">
    <property type="entry name" value="YTH DOMAIN-CONTAINING FAMILY PROTEIN"/>
    <property type="match status" value="1"/>
</dbReference>
<evidence type="ECO:0000259" key="2">
    <source>
        <dbReference type="PROSITE" id="PS50882"/>
    </source>
</evidence>
<comment type="caution">
    <text evidence="3">The sequence shown here is derived from an EMBL/GenBank/DDBJ whole genome shotgun (WGS) entry which is preliminary data.</text>
</comment>
<dbReference type="Proteomes" id="UP000807469">
    <property type="component" value="Unassembled WGS sequence"/>
</dbReference>
<feature type="region of interest" description="Disordered" evidence="1">
    <location>
        <begin position="207"/>
        <end position="227"/>
    </location>
</feature>
<dbReference type="PANTHER" id="PTHR12357">
    <property type="entry name" value="YTH YT521-B HOMOLOGY DOMAIN-CONTAINING"/>
    <property type="match status" value="1"/>
</dbReference>
<evidence type="ECO:0000313" key="4">
    <source>
        <dbReference type="Proteomes" id="UP000807469"/>
    </source>
</evidence>
<name>A0A9P5ZF18_9AGAR</name>
<feature type="compositionally biased region" description="Polar residues" evidence="1">
    <location>
        <begin position="315"/>
        <end position="341"/>
    </location>
</feature>
<feature type="region of interest" description="Disordered" evidence="1">
    <location>
        <begin position="310"/>
        <end position="472"/>
    </location>
</feature>
<proteinExistence type="predicted"/>
<accession>A0A9P5ZF18</accession>
<dbReference type="GO" id="GO:0005737">
    <property type="term" value="C:cytoplasm"/>
    <property type="evidence" value="ECO:0007669"/>
    <property type="project" value="TreeGrafter"/>
</dbReference>
<dbReference type="AlphaFoldDB" id="A0A9P5ZF18"/>
<dbReference type="InterPro" id="IPR007275">
    <property type="entry name" value="YTH_domain"/>
</dbReference>
<protein>
    <submittedName>
        <fullName evidence="3">YTH-domain-containing protein</fullName>
    </submittedName>
</protein>
<dbReference type="OrthoDB" id="306690at2759"/>
<feature type="region of interest" description="Disordered" evidence="1">
    <location>
        <begin position="1"/>
        <end position="42"/>
    </location>
</feature>
<evidence type="ECO:0000313" key="3">
    <source>
        <dbReference type="EMBL" id="KAF9484711.1"/>
    </source>
</evidence>
<dbReference type="InterPro" id="IPR045168">
    <property type="entry name" value="YTH_prot"/>
</dbReference>
<feature type="compositionally biased region" description="Polar residues" evidence="1">
    <location>
        <begin position="207"/>
        <end position="222"/>
    </location>
</feature>
<feature type="domain" description="YTH" evidence="2">
    <location>
        <begin position="520"/>
        <end position="655"/>
    </location>
</feature>
<feature type="compositionally biased region" description="Polar residues" evidence="1">
    <location>
        <begin position="260"/>
        <end position="273"/>
    </location>
</feature>
<dbReference type="GO" id="GO:1990247">
    <property type="term" value="F:N6-methyladenosine-containing RNA reader activity"/>
    <property type="evidence" value="ECO:0007669"/>
    <property type="project" value="TreeGrafter"/>
</dbReference>
<feature type="compositionally biased region" description="Low complexity" evidence="1">
    <location>
        <begin position="419"/>
        <end position="441"/>
    </location>
</feature>
<dbReference type="GO" id="GO:0061157">
    <property type="term" value="P:mRNA destabilization"/>
    <property type="evidence" value="ECO:0007669"/>
    <property type="project" value="TreeGrafter"/>
</dbReference>
<feature type="compositionally biased region" description="Gly residues" evidence="1">
    <location>
        <begin position="342"/>
        <end position="358"/>
    </location>
</feature>
<keyword evidence="4" id="KW-1185">Reference proteome</keyword>
<dbReference type="PROSITE" id="PS50882">
    <property type="entry name" value="YTH"/>
    <property type="match status" value="1"/>
</dbReference>
<reference evidence="3" key="1">
    <citation type="submission" date="2020-11" db="EMBL/GenBank/DDBJ databases">
        <authorList>
            <consortium name="DOE Joint Genome Institute"/>
            <person name="Ahrendt S."/>
            <person name="Riley R."/>
            <person name="Andreopoulos W."/>
            <person name="Labutti K."/>
            <person name="Pangilinan J."/>
            <person name="Ruiz-Duenas F.J."/>
            <person name="Barrasa J.M."/>
            <person name="Sanchez-Garcia M."/>
            <person name="Camarero S."/>
            <person name="Miyauchi S."/>
            <person name="Serrano A."/>
            <person name="Linde D."/>
            <person name="Babiker R."/>
            <person name="Drula E."/>
            <person name="Ayuso-Fernandez I."/>
            <person name="Pacheco R."/>
            <person name="Padilla G."/>
            <person name="Ferreira P."/>
            <person name="Barriuso J."/>
            <person name="Kellner H."/>
            <person name="Castanera R."/>
            <person name="Alfaro M."/>
            <person name="Ramirez L."/>
            <person name="Pisabarro A.G."/>
            <person name="Kuo A."/>
            <person name="Tritt A."/>
            <person name="Lipzen A."/>
            <person name="He G."/>
            <person name="Yan M."/>
            <person name="Ng V."/>
            <person name="Cullen D."/>
            <person name="Martin F."/>
            <person name="Rosso M.-N."/>
            <person name="Henrissat B."/>
            <person name="Hibbett D."/>
            <person name="Martinez A.T."/>
            <person name="Grigoriev I.V."/>
        </authorList>
    </citation>
    <scope>NUCLEOTIDE SEQUENCE</scope>
    <source>
        <strain evidence="3">CIRM-BRFM 674</strain>
    </source>
</reference>
<sequence>MSASSNQPLPPDPASPTGAVRRHHTISAHSRSARAAAKEVISEEIHEQQQTIWNDDEVVDQDWVGGVGAVGEKTSLHRQSSLPTRYHRGFQNQAAKNGNLTPKTVNSLAAIAGNEGDEEPWKFGSYNVDDDEPTDHGAQHQHVIDVQAQSQSNNPPLSPHFANPPIVPSPPPAASGVRRHVSLTYGAAVGGPRKMNTGLKRSGTLQATLPAHSQSTTPPDTSEQAEEEEYVYEVEDNSAVYEEEFYARQQQQQQQQQQQYNTLGRSSPWSSGNDWRGYANVSNNGNAAIDDVQRALSALELASNQTGAPMVSYGGYQQPSQAPRFNPNQASSTPQQSSGTRGNNGNGGNGGYNPGGNGNRTQGANEFDGRKTPLSQPQRGGYSQQSYAGQQQGSWDQQKDQGLRGRASNPNLQQNYQQSGSSHMKSASGSSATAFGSSGPVPSVPPIPQQYLQQQSQVQGNQRPGLGVATSFTSPVTSNATVPAGQTPVQPFANTPIDVPSLIATKGYNPATFDTRPQFARYFVIKSYTEDDVHKSLKYEIWSSTDPGNKRLDKAFKDTAGRGPIYLFFSVNASGHFCGMAEMLTPVDYTRSSTVWASDKWKGVFKVRWIFVRDIPNLNLRHIKLNNTQERKPVTNSRDTQELLPDAGQEMLKIFHTHPARTSLLQDFAFYELQAMQKMQATGGASPSPPALHSPQVGSPAPAAAVNFSPNPYNMQQIPPMMQMGMGINIGAGGSGQYGSQPGLHSQTQAMHQSVMRNPSPVPNQQAGQGYVGF</sequence>
<feature type="compositionally biased region" description="Polar residues" evidence="1">
    <location>
        <begin position="408"/>
        <end position="418"/>
    </location>
</feature>